<dbReference type="GO" id="GO:1903037">
    <property type="term" value="P:regulation of leukocyte cell-cell adhesion"/>
    <property type="evidence" value="ECO:0007669"/>
    <property type="project" value="UniProtKB-ARBA"/>
</dbReference>
<feature type="chain" id="PRO_5041402148" evidence="7">
    <location>
        <begin position="20"/>
        <end position="189"/>
    </location>
</feature>
<evidence type="ECO:0000256" key="2">
    <source>
        <dbReference type="ARBA" id="ARBA00022729"/>
    </source>
</evidence>
<keyword evidence="3" id="KW-0472">Membrane</keyword>
<evidence type="ECO:0000256" key="5">
    <source>
        <dbReference type="ARBA" id="ARBA00023180"/>
    </source>
</evidence>
<dbReference type="Proteomes" id="UP000694891">
    <property type="component" value="Unplaced"/>
</dbReference>
<dbReference type="FunFam" id="2.60.40.10:FF:000142">
    <property type="entry name" value="V-set domain-containing T-cell activation inhibitor 1"/>
    <property type="match status" value="1"/>
</dbReference>
<dbReference type="GO" id="GO:0009897">
    <property type="term" value="C:external side of plasma membrane"/>
    <property type="evidence" value="ECO:0007669"/>
    <property type="project" value="TreeGrafter"/>
</dbReference>
<accession>A0A9Y4NTV6</accession>
<dbReference type="Gene3D" id="2.60.40.10">
    <property type="entry name" value="Immunoglobulins"/>
    <property type="match status" value="1"/>
</dbReference>
<keyword evidence="4" id="KW-1015">Disulfide bond</keyword>
<dbReference type="PANTHER" id="PTHR24100">
    <property type="entry name" value="BUTYROPHILIN"/>
    <property type="match status" value="1"/>
</dbReference>
<evidence type="ECO:0000256" key="1">
    <source>
        <dbReference type="ARBA" id="ARBA00004370"/>
    </source>
</evidence>
<dbReference type="InterPro" id="IPR036179">
    <property type="entry name" value="Ig-like_dom_sf"/>
</dbReference>
<sequence>MFFTTSVVLLVLLVPFCSGNFHTRRISSETALLKLVCSRQPIVALVGDDVILPCRLDPVVSADSMTVVWTRPGLDPKYIHVHQDGQLLNRSQNLSYYFRTRVFVDELTYGNVSVSIFKARVSDEGQYWCSIPSIQKEASVQLIVGSVSAPVVEVTSSNRGKMVLQCESAGWFTVTIEQTPTQIHSETWS</sequence>
<dbReference type="GO" id="GO:0001817">
    <property type="term" value="P:regulation of cytokine production"/>
    <property type="evidence" value="ECO:0007669"/>
    <property type="project" value="TreeGrafter"/>
</dbReference>
<dbReference type="GeneID" id="103374986"/>
<keyword evidence="9" id="KW-1185">Reference proteome</keyword>
<dbReference type="Pfam" id="PF07686">
    <property type="entry name" value="V-set"/>
    <property type="match status" value="1"/>
</dbReference>
<proteinExistence type="predicted"/>
<dbReference type="PROSITE" id="PS50835">
    <property type="entry name" value="IG_LIKE"/>
    <property type="match status" value="1"/>
</dbReference>
<dbReference type="GO" id="GO:0050852">
    <property type="term" value="P:T cell receptor signaling pathway"/>
    <property type="evidence" value="ECO:0007669"/>
    <property type="project" value="TreeGrafter"/>
</dbReference>
<dbReference type="GO" id="GO:0050863">
    <property type="term" value="P:regulation of T cell activation"/>
    <property type="evidence" value="ECO:0007669"/>
    <property type="project" value="UniProtKB-ARBA"/>
</dbReference>
<feature type="signal peptide" evidence="7">
    <location>
        <begin position="1"/>
        <end position="19"/>
    </location>
</feature>
<dbReference type="InterPro" id="IPR013783">
    <property type="entry name" value="Ig-like_fold"/>
</dbReference>
<evidence type="ECO:0000259" key="8">
    <source>
        <dbReference type="PROSITE" id="PS50835"/>
    </source>
</evidence>
<dbReference type="RefSeq" id="XP_008303390.1">
    <property type="nucleotide sequence ID" value="XM_008305168.1"/>
</dbReference>
<evidence type="ECO:0000256" key="4">
    <source>
        <dbReference type="ARBA" id="ARBA00023157"/>
    </source>
</evidence>
<evidence type="ECO:0000256" key="7">
    <source>
        <dbReference type="SAM" id="SignalP"/>
    </source>
</evidence>
<dbReference type="InterPro" id="IPR003599">
    <property type="entry name" value="Ig_sub"/>
</dbReference>
<keyword evidence="5" id="KW-0325">Glycoprotein</keyword>
<keyword evidence="2 7" id="KW-0732">Signal</keyword>
<evidence type="ECO:0000313" key="10">
    <source>
        <dbReference type="RefSeq" id="XP_008303390.1"/>
    </source>
</evidence>
<dbReference type="AlphaFoldDB" id="A0A9Y4NTV6"/>
<dbReference type="SUPFAM" id="SSF48726">
    <property type="entry name" value="Immunoglobulin"/>
    <property type="match status" value="1"/>
</dbReference>
<dbReference type="PANTHER" id="PTHR24100:SF151">
    <property type="entry name" value="ICOS LIGAND"/>
    <property type="match status" value="1"/>
</dbReference>
<dbReference type="SMART" id="SM00409">
    <property type="entry name" value="IG"/>
    <property type="match status" value="1"/>
</dbReference>
<reference evidence="10" key="1">
    <citation type="submission" date="2025-08" db="UniProtKB">
        <authorList>
            <consortium name="RefSeq"/>
        </authorList>
    </citation>
    <scope>IDENTIFICATION</scope>
</reference>
<protein>
    <submittedName>
        <fullName evidence="10">Butyrophilin subfamily 3 member A2-like</fullName>
    </submittedName>
</protein>
<dbReference type="InterPro" id="IPR007110">
    <property type="entry name" value="Ig-like_dom"/>
</dbReference>
<organism evidence="9 10">
    <name type="scientific">Stegastes partitus</name>
    <name type="common">bicolor damselfish</name>
    <dbReference type="NCBI Taxonomy" id="144197"/>
    <lineage>
        <taxon>Eukaryota</taxon>
        <taxon>Metazoa</taxon>
        <taxon>Chordata</taxon>
        <taxon>Craniata</taxon>
        <taxon>Vertebrata</taxon>
        <taxon>Euteleostomi</taxon>
        <taxon>Actinopterygii</taxon>
        <taxon>Neopterygii</taxon>
        <taxon>Teleostei</taxon>
        <taxon>Neoteleostei</taxon>
        <taxon>Acanthomorphata</taxon>
        <taxon>Ovalentaria</taxon>
        <taxon>Pomacentridae</taxon>
        <taxon>Stegastes</taxon>
    </lineage>
</organism>
<keyword evidence="6" id="KW-0393">Immunoglobulin domain</keyword>
<dbReference type="InterPro" id="IPR050504">
    <property type="entry name" value="IgSF_BTN/MOG"/>
</dbReference>
<feature type="domain" description="Ig-like" evidence="8">
    <location>
        <begin position="47"/>
        <end position="141"/>
    </location>
</feature>
<name>A0A9Y4NTV6_9TELE</name>
<evidence type="ECO:0000256" key="6">
    <source>
        <dbReference type="ARBA" id="ARBA00023319"/>
    </source>
</evidence>
<evidence type="ECO:0000313" key="9">
    <source>
        <dbReference type="Proteomes" id="UP000694891"/>
    </source>
</evidence>
<gene>
    <name evidence="10" type="primary">LOC103374986</name>
</gene>
<dbReference type="GO" id="GO:0005102">
    <property type="term" value="F:signaling receptor binding"/>
    <property type="evidence" value="ECO:0007669"/>
    <property type="project" value="TreeGrafter"/>
</dbReference>
<evidence type="ECO:0000256" key="3">
    <source>
        <dbReference type="ARBA" id="ARBA00023136"/>
    </source>
</evidence>
<comment type="subcellular location">
    <subcellularLocation>
        <location evidence="1">Membrane</location>
    </subcellularLocation>
</comment>
<dbReference type="InterPro" id="IPR013106">
    <property type="entry name" value="Ig_V-set"/>
</dbReference>